<dbReference type="AlphaFoldDB" id="A0A429ZPR5"/>
<dbReference type="Proteomes" id="UP000288490">
    <property type="component" value="Unassembled WGS sequence"/>
</dbReference>
<reference evidence="1 2" key="1">
    <citation type="submission" date="2017-05" db="EMBL/GenBank/DDBJ databases">
        <title>Vagococcus spp. assemblies.</title>
        <authorList>
            <person name="Gulvik C.A."/>
        </authorList>
    </citation>
    <scope>NUCLEOTIDE SEQUENCE [LARGE SCALE GENOMIC DNA]</scope>
    <source>
        <strain evidence="1 2">SS1994</strain>
    </source>
</reference>
<evidence type="ECO:0000313" key="1">
    <source>
        <dbReference type="EMBL" id="RST95675.1"/>
    </source>
</evidence>
<evidence type="ECO:0000313" key="2">
    <source>
        <dbReference type="Proteomes" id="UP000288490"/>
    </source>
</evidence>
<comment type="caution">
    <text evidence="1">The sequence shown here is derived from an EMBL/GenBank/DDBJ whole genome shotgun (WGS) entry which is preliminary data.</text>
</comment>
<sequence>MLLSEGINQGFVIPTDYTRKLTLDGITQSYQVYKIRLDKLYYNDQNDRIATWVNKYKEENNIEDFDVLSDDYNQIIENFIFESNPKAIEKTKKNIELVGQREPGVVLNDGRIIDGNRRYTCLRKIHETNPNTNHFEAVILDRDIRENKKEIKLLELSIQHGEEGKIDYNPIDRLVGLHNDVIKNELITIDEYQKTVNESRASINKKIEQANLMVEFLEFIEAPEKFYIARDLELDGPLGEIPAILNKVRTEEEKEDLKLIIFSNLLMKPKGDITRFVRKIKTIADSEHVSDFVEEQLEFVEETAEKLVEFEDINSKVINNEFRSDEKLQNKMVQSLEKYEIKTKKDLTRMKPVQDMQKFYVTLENMDTNMFSKLSFEEQEELNQTICACKEELDKLSAKLGEMQADA</sequence>
<dbReference type="CDD" id="cd16387">
    <property type="entry name" value="ParB_N_Srx"/>
    <property type="match status" value="1"/>
</dbReference>
<evidence type="ECO:0008006" key="3">
    <source>
        <dbReference type="Google" id="ProtNLM"/>
    </source>
</evidence>
<accession>A0A429ZPR5</accession>
<dbReference type="OrthoDB" id="5194822at2"/>
<organism evidence="1 2">
    <name type="scientific">Vagococcus bubulae</name>
    <dbReference type="NCBI Taxonomy" id="1977868"/>
    <lineage>
        <taxon>Bacteria</taxon>
        <taxon>Bacillati</taxon>
        <taxon>Bacillota</taxon>
        <taxon>Bacilli</taxon>
        <taxon>Lactobacillales</taxon>
        <taxon>Enterococcaceae</taxon>
        <taxon>Vagococcus</taxon>
    </lineage>
</organism>
<dbReference type="EMBL" id="NGJT01000003">
    <property type="protein sequence ID" value="RST95675.1"/>
    <property type="molecule type" value="Genomic_DNA"/>
</dbReference>
<gene>
    <name evidence="1" type="ORF">CBF36_03050</name>
</gene>
<protein>
    <recommendedName>
        <fullName evidence="3">ParB/Sulfiredoxin domain-containing protein</fullName>
    </recommendedName>
</protein>
<keyword evidence="2" id="KW-1185">Reference proteome</keyword>
<name>A0A429ZPR5_9ENTE</name>
<dbReference type="RefSeq" id="WP_125956511.1">
    <property type="nucleotide sequence ID" value="NZ_NGJT01000003.1"/>
</dbReference>
<proteinExistence type="predicted"/>